<gene>
    <name evidence="2" type="ORF">GIB67_020314</name>
</gene>
<comment type="caution">
    <text evidence="2">The sequence shown here is derived from an EMBL/GenBank/DDBJ whole genome shotgun (WGS) entry which is preliminary data.</text>
</comment>
<dbReference type="SUPFAM" id="SSF89124">
    <property type="entry name" value="Nop domain"/>
    <property type="match status" value="1"/>
</dbReference>
<dbReference type="OrthoDB" id="6780543at2759"/>
<dbReference type="Pfam" id="PF01798">
    <property type="entry name" value="Nop"/>
    <property type="match status" value="1"/>
</dbReference>
<dbReference type="GO" id="GO:0032040">
    <property type="term" value="C:small-subunit processome"/>
    <property type="evidence" value="ECO:0007669"/>
    <property type="project" value="InterPro"/>
</dbReference>
<feature type="domain" description="Nop" evidence="1">
    <location>
        <begin position="195"/>
        <end position="248"/>
    </location>
</feature>
<dbReference type="InterPro" id="IPR045056">
    <property type="entry name" value="Nop56/Nop58"/>
</dbReference>
<dbReference type="Proteomes" id="UP000541444">
    <property type="component" value="Unassembled WGS sequence"/>
</dbReference>
<dbReference type="GO" id="GO:0031428">
    <property type="term" value="C:box C/D methylation guide snoRNP complex"/>
    <property type="evidence" value="ECO:0007669"/>
    <property type="project" value="InterPro"/>
</dbReference>
<name>A0A7J7NIP3_9MAGN</name>
<reference evidence="2 3" key="1">
    <citation type="journal article" date="2020" name="IScience">
        <title>Genome Sequencing of the Endangered Kingdonia uniflora (Circaeasteraceae, Ranunculales) Reveals Potential Mechanisms of Evolutionary Specialization.</title>
        <authorList>
            <person name="Sun Y."/>
            <person name="Deng T."/>
            <person name="Zhang A."/>
            <person name="Moore M.J."/>
            <person name="Landis J.B."/>
            <person name="Lin N."/>
            <person name="Zhang H."/>
            <person name="Zhang X."/>
            <person name="Huang J."/>
            <person name="Zhang X."/>
            <person name="Sun H."/>
            <person name="Wang H."/>
        </authorList>
    </citation>
    <scope>NUCLEOTIDE SEQUENCE [LARGE SCALE GENOMIC DNA]</scope>
    <source>
        <strain evidence="2">TB1705</strain>
        <tissue evidence="2">Leaf</tissue>
    </source>
</reference>
<dbReference type="PANTHER" id="PTHR10894:SF0">
    <property type="entry name" value="NUCLEOLAR PROTEIN 56"/>
    <property type="match status" value="1"/>
</dbReference>
<protein>
    <recommendedName>
        <fullName evidence="1">Nop domain-containing protein</fullName>
    </recommendedName>
</protein>
<dbReference type="Gene3D" id="1.10.246.90">
    <property type="entry name" value="Nop domain"/>
    <property type="match status" value="1"/>
</dbReference>
<dbReference type="InterPro" id="IPR042239">
    <property type="entry name" value="Nop_C"/>
</dbReference>
<organism evidence="2 3">
    <name type="scientific">Kingdonia uniflora</name>
    <dbReference type="NCBI Taxonomy" id="39325"/>
    <lineage>
        <taxon>Eukaryota</taxon>
        <taxon>Viridiplantae</taxon>
        <taxon>Streptophyta</taxon>
        <taxon>Embryophyta</taxon>
        <taxon>Tracheophyta</taxon>
        <taxon>Spermatophyta</taxon>
        <taxon>Magnoliopsida</taxon>
        <taxon>Ranunculales</taxon>
        <taxon>Circaeasteraceae</taxon>
        <taxon>Kingdonia</taxon>
    </lineage>
</organism>
<keyword evidence="3" id="KW-1185">Reference proteome</keyword>
<sequence>MIFGGRLRFMVSTRDRLKQTKEKLVSLLKIYRKPNSKKKKNDLAMNDSDYRLTTLKTTVSALTFTVGELVKQLRLTNLTKASTLTTRRCRSHWRGRSRKKGVTEVDGDDDFAEIDSDSGKAESDKERSGICIAKCVALSQSGYLLEYSSCIQLFAGQDLSPIDSINVQQFSQQVMDLSEYRKKLHEYLVNKMNDIAPNLASLIGEVVDGRFISHAGSLTNLAKCPASILQNLGAEKALFRCLLVSSYL</sequence>
<dbReference type="GO" id="GO:0030515">
    <property type="term" value="F:snoRNA binding"/>
    <property type="evidence" value="ECO:0007669"/>
    <property type="project" value="InterPro"/>
</dbReference>
<dbReference type="EMBL" id="JACGCM010000772">
    <property type="protein sequence ID" value="KAF6166880.1"/>
    <property type="molecule type" value="Genomic_DNA"/>
</dbReference>
<evidence type="ECO:0000313" key="2">
    <source>
        <dbReference type="EMBL" id="KAF6166880.1"/>
    </source>
</evidence>
<dbReference type="PANTHER" id="PTHR10894">
    <property type="entry name" value="NUCLEOLAR PROTEIN 5 NUCLEOLAR PROTEIN NOP5 NOP58"/>
    <property type="match status" value="1"/>
</dbReference>
<accession>A0A7J7NIP3</accession>
<dbReference type="InterPro" id="IPR002687">
    <property type="entry name" value="Nop_dom"/>
</dbReference>
<evidence type="ECO:0000313" key="3">
    <source>
        <dbReference type="Proteomes" id="UP000541444"/>
    </source>
</evidence>
<dbReference type="AlphaFoldDB" id="A0A7J7NIP3"/>
<proteinExistence type="predicted"/>
<dbReference type="PROSITE" id="PS51358">
    <property type="entry name" value="NOP"/>
    <property type="match status" value="1"/>
</dbReference>
<dbReference type="InterPro" id="IPR036070">
    <property type="entry name" value="Nop_dom_sf"/>
</dbReference>
<dbReference type="Gene3D" id="1.10.287.4070">
    <property type="match status" value="1"/>
</dbReference>
<evidence type="ECO:0000259" key="1">
    <source>
        <dbReference type="PROSITE" id="PS51358"/>
    </source>
</evidence>